<dbReference type="CDD" id="cd06849">
    <property type="entry name" value="lipoyl_domain"/>
    <property type="match status" value="1"/>
</dbReference>
<gene>
    <name evidence="8" type="ORF">CJOHNSTONI_LOCUS6775</name>
</gene>
<dbReference type="Proteomes" id="UP000746747">
    <property type="component" value="Unassembled WGS sequence"/>
</dbReference>
<dbReference type="SUPFAM" id="SSF51230">
    <property type="entry name" value="Single hybrid motif"/>
    <property type="match status" value="1"/>
</dbReference>
<dbReference type="InterPro" id="IPR006257">
    <property type="entry name" value="LAT1"/>
</dbReference>
<dbReference type="InterPro" id="IPR003016">
    <property type="entry name" value="2-oxoA_DH_lipoyl-BS"/>
</dbReference>
<comment type="cofactor">
    <cofactor evidence="1">
        <name>(R)-lipoate</name>
        <dbReference type="ChEBI" id="CHEBI:83088"/>
    </cofactor>
</comment>
<organism evidence="8 9">
    <name type="scientific">Cercopithifilaria johnstoni</name>
    <dbReference type="NCBI Taxonomy" id="2874296"/>
    <lineage>
        <taxon>Eukaryota</taxon>
        <taxon>Metazoa</taxon>
        <taxon>Ecdysozoa</taxon>
        <taxon>Nematoda</taxon>
        <taxon>Chromadorea</taxon>
        <taxon>Rhabditida</taxon>
        <taxon>Spirurina</taxon>
        <taxon>Spiruromorpha</taxon>
        <taxon>Filarioidea</taxon>
        <taxon>Onchocercidae</taxon>
        <taxon>Cercopithifilaria</taxon>
    </lineage>
</organism>
<dbReference type="GO" id="GO:0004742">
    <property type="term" value="F:dihydrolipoyllysine-residue acetyltransferase activity"/>
    <property type="evidence" value="ECO:0007669"/>
    <property type="project" value="UniProtKB-EC"/>
</dbReference>
<feature type="domain" description="Lipoyl-binding" evidence="7">
    <location>
        <begin position="78"/>
        <end position="154"/>
    </location>
</feature>
<keyword evidence="9" id="KW-1185">Reference proteome</keyword>
<dbReference type="Gene3D" id="3.30.559.10">
    <property type="entry name" value="Chloramphenicol acetyltransferase-like domain"/>
    <property type="match status" value="1"/>
</dbReference>
<evidence type="ECO:0000256" key="3">
    <source>
        <dbReference type="ARBA" id="ARBA00013114"/>
    </source>
</evidence>
<dbReference type="EC" id="2.3.1.12" evidence="3"/>
<dbReference type="GO" id="GO:0006086">
    <property type="term" value="P:pyruvate decarboxylation to acetyl-CoA"/>
    <property type="evidence" value="ECO:0007669"/>
    <property type="project" value="InterPro"/>
</dbReference>
<dbReference type="Pfam" id="PF00364">
    <property type="entry name" value="Biotin_lipoyl"/>
    <property type="match status" value="1"/>
</dbReference>
<evidence type="ECO:0000256" key="4">
    <source>
        <dbReference type="ARBA" id="ARBA00022823"/>
    </source>
</evidence>
<dbReference type="InterPro" id="IPR001078">
    <property type="entry name" value="2-oxoacid_DH_actylTfrase"/>
</dbReference>
<evidence type="ECO:0000313" key="8">
    <source>
        <dbReference type="EMBL" id="CAG9536902.1"/>
    </source>
</evidence>
<evidence type="ECO:0000256" key="5">
    <source>
        <dbReference type="ARBA" id="ARBA00022946"/>
    </source>
</evidence>
<comment type="caution">
    <text evidence="8">The sequence shown here is derived from an EMBL/GenBank/DDBJ whole genome shotgun (WGS) entry which is preliminary data.</text>
</comment>
<dbReference type="InterPro" id="IPR023213">
    <property type="entry name" value="CAT-like_dom_sf"/>
</dbReference>
<dbReference type="Pfam" id="PF00198">
    <property type="entry name" value="2-oxoacid_dh"/>
    <property type="match status" value="1"/>
</dbReference>
<evidence type="ECO:0000256" key="2">
    <source>
        <dbReference type="ARBA" id="ARBA00007317"/>
    </source>
</evidence>
<protein>
    <recommendedName>
        <fullName evidence="3">dihydrolipoyllysine-residue acetyltransferase</fullName>
        <ecNumber evidence="3">2.3.1.12</ecNumber>
    </recommendedName>
    <alternativeName>
        <fullName evidence="6">Pyruvate dehydrogenase complex component E2</fullName>
    </alternativeName>
</protein>
<dbReference type="InterPro" id="IPR000089">
    <property type="entry name" value="Biotin_lipoyl"/>
</dbReference>
<evidence type="ECO:0000259" key="7">
    <source>
        <dbReference type="PROSITE" id="PS50968"/>
    </source>
</evidence>
<dbReference type="PROSITE" id="PS50968">
    <property type="entry name" value="BIOTINYL_LIPOYL"/>
    <property type="match status" value="1"/>
</dbReference>
<dbReference type="AlphaFoldDB" id="A0A8J2M878"/>
<dbReference type="Gene3D" id="2.40.50.100">
    <property type="match status" value="1"/>
</dbReference>
<proteinExistence type="inferred from homology"/>
<keyword evidence="5" id="KW-0809">Transit peptide</keyword>
<evidence type="ECO:0000256" key="1">
    <source>
        <dbReference type="ARBA" id="ARBA00001938"/>
    </source>
</evidence>
<dbReference type="PANTHER" id="PTHR23151">
    <property type="entry name" value="DIHYDROLIPOAMIDE ACETYL/SUCCINYL-TRANSFERASE-RELATED"/>
    <property type="match status" value="1"/>
</dbReference>
<dbReference type="InterPro" id="IPR045257">
    <property type="entry name" value="E2/Pdx1"/>
</dbReference>
<comment type="similarity">
    <text evidence="2">Belongs to the 2-oxoacid dehydrogenase family.</text>
</comment>
<dbReference type="OrthoDB" id="537444at2759"/>
<dbReference type="PANTHER" id="PTHR23151:SF90">
    <property type="entry name" value="DIHYDROLIPOYLLYSINE-RESIDUE ACETYLTRANSFERASE COMPONENT OF PYRUVATE DEHYDROGENASE COMPLEX, MITOCHONDRIAL-RELATED"/>
    <property type="match status" value="1"/>
</dbReference>
<dbReference type="FunFam" id="2.40.50.100:FF:000010">
    <property type="entry name" value="Acetyltransferase component of pyruvate dehydrogenase complex"/>
    <property type="match status" value="1"/>
</dbReference>
<sequence>MPKTSSRSISRLLRYSRNGLKLTAVPCTAVPVSFIRAASTSRLASLFGVSNHYINRFHRVQDSNKKLYRLYSSGLPEHRLIQMPALSPTMEHGTIVKWHIKEGDEVEEGDLICEIETDKSVMAFEASEEGVLAKILVPDGTKNIKLGKPICVFVDKKEDCAAFANFKVDGSQYETVFATSATSKAVRTILSAGNYSLSLTGSSRTMKSESNRAVAIPYVRKLTTGLSIDLSEIKVAGPDRHTIVTNVKNAKVRGTAPVFATDNVVLVEKSSGQDNTKRVESGGPKYKDIPLTNMRETIAKRLSFSKQSIPHYYLTSEIEMDELLKVRANLNADLKDQGIKVSINDLVVKACSLACVDVPEVNSFFLEKEKVIRQNLTIDISVAVKTEAGLITPIVYNADVKDLAEISVEIKQLVDKANKNKLKPNEYMGGTFTVSNLGMFGSIRHFTAIINPPQSCILAVGGSERKVVPDDDKNGVKIITTMFVTMSCDHRVVDGAVGAVWLKHFKEYMEKPGTLL</sequence>
<dbReference type="NCBIfam" id="TIGR01349">
    <property type="entry name" value="PDHac_trf_mito"/>
    <property type="match status" value="1"/>
</dbReference>
<dbReference type="FunFam" id="3.30.559.10:FF:000003">
    <property type="entry name" value="Acetyltransferase component of pyruvate dehydrogenase complex"/>
    <property type="match status" value="1"/>
</dbReference>
<dbReference type="SUPFAM" id="SSF52777">
    <property type="entry name" value="CoA-dependent acyltransferases"/>
    <property type="match status" value="1"/>
</dbReference>
<dbReference type="InterPro" id="IPR011053">
    <property type="entry name" value="Single_hybrid_motif"/>
</dbReference>
<evidence type="ECO:0000256" key="6">
    <source>
        <dbReference type="ARBA" id="ARBA00032943"/>
    </source>
</evidence>
<name>A0A8J2M878_9BILA</name>
<dbReference type="PROSITE" id="PS00189">
    <property type="entry name" value="LIPOYL"/>
    <property type="match status" value="1"/>
</dbReference>
<accession>A0A8J2M878</accession>
<dbReference type="GO" id="GO:0045254">
    <property type="term" value="C:pyruvate dehydrogenase complex"/>
    <property type="evidence" value="ECO:0007669"/>
    <property type="project" value="InterPro"/>
</dbReference>
<keyword evidence="4" id="KW-0450">Lipoyl</keyword>
<reference evidence="8" key="1">
    <citation type="submission" date="2021-09" db="EMBL/GenBank/DDBJ databases">
        <authorList>
            <consortium name="Pathogen Informatics"/>
        </authorList>
    </citation>
    <scope>NUCLEOTIDE SEQUENCE</scope>
</reference>
<dbReference type="EMBL" id="CAKAEH010001498">
    <property type="protein sequence ID" value="CAG9536902.1"/>
    <property type="molecule type" value="Genomic_DNA"/>
</dbReference>
<evidence type="ECO:0000313" key="9">
    <source>
        <dbReference type="Proteomes" id="UP000746747"/>
    </source>
</evidence>